<protein>
    <submittedName>
        <fullName evidence="1">Uncharacterized protein</fullName>
    </submittedName>
</protein>
<gene>
    <name evidence="1" type="ORF">EVOR1521_LOCUS29696</name>
</gene>
<sequence length="93" mass="9604">MACLVYTSSSLLEQSTPTALAVTDLDGSVSDLSFSDQDLDSGELGGNASWQPPGTLDGRVLSYSVYLATDTAGSVKSQVDSIPVGTNIASWLT</sequence>
<evidence type="ECO:0000313" key="1">
    <source>
        <dbReference type="EMBL" id="CAJ1408197.1"/>
    </source>
</evidence>
<organism evidence="1 2">
    <name type="scientific">Effrenium voratum</name>
    <dbReference type="NCBI Taxonomy" id="2562239"/>
    <lineage>
        <taxon>Eukaryota</taxon>
        <taxon>Sar</taxon>
        <taxon>Alveolata</taxon>
        <taxon>Dinophyceae</taxon>
        <taxon>Suessiales</taxon>
        <taxon>Symbiodiniaceae</taxon>
        <taxon>Effrenium</taxon>
    </lineage>
</organism>
<dbReference type="Proteomes" id="UP001178507">
    <property type="component" value="Unassembled WGS sequence"/>
</dbReference>
<comment type="caution">
    <text evidence="1">The sequence shown here is derived from an EMBL/GenBank/DDBJ whole genome shotgun (WGS) entry which is preliminary data.</text>
</comment>
<accession>A0AA36JL20</accession>
<dbReference type="AlphaFoldDB" id="A0AA36JL20"/>
<evidence type="ECO:0000313" key="2">
    <source>
        <dbReference type="Proteomes" id="UP001178507"/>
    </source>
</evidence>
<keyword evidence="2" id="KW-1185">Reference proteome</keyword>
<proteinExistence type="predicted"/>
<dbReference type="EMBL" id="CAUJNA010003707">
    <property type="protein sequence ID" value="CAJ1408197.1"/>
    <property type="molecule type" value="Genomic_DNA"/>
</dbReference>
<reference evidence="1" key="1">
    <citation type="submission" date="2023-08" db="EMBL/GenBank/DDBJ databases">
        <authorList>
            <person name="Chen Y."/>
            <person name="Shah S."/>
            <person name="Dougan E. K."/>
            <person name="Thang M."/>
            <person name="Chan C."/>
        </authorList>
    </citation>
    <scope>NUCLEOTIDE SEQUENCE</scope>
</reference>
<name>A0AA36JL20_9DINO</name>